<gene>
    <name evidence="1" type="ORF">Tchl_1996</name>
</gene>
<accession>A0A1H5SGF8</accession>
<keyword evidence="2" id="KW-1185">Reference proteome</keyword>
<dbReference type="AlphaFoldDB" id="A0A1H5SGF8"/>
<reference evidence="1 2" key="1">
    <citation type="submission" date="2016-12" db="EMBL/GenBank/DDBJ databases">
        <title>Complete genome sequence of Thauera chlorobenzoica, a Betaproteobacterium degrading haloaromatics anaerobically to CO2 and halides.</title>
        <authorList>
            <person name="Goris T."/>
            <person name="Mergelsberg M."/>
            <person name="Boll M."/>
        </authorList>
    </citation>
    <scope>NUCLEOTIDE SEQUENCE [LARGE SCALE GENOMIC DNA]</scope>
    <source>
        <strain evidence="1 2">3CB1</strain>
    </source>
</reference>
<organism evidence="1 2">
    <name type="scientific">Thauera chlorobenzoica</name>
    <dbReference type="NCBI Taxonomy" id="96773"/>
    <lineage>
        <taxon>Bacteria</taxon>
        <taxon>Pseudomonadati</taxon>
        <taxon>Pseudomonadota</taxon>
        <taxon>Betaproteobacteria</taxon>
        <taxon>Rhodocyclales</taxon>
        <taxon>Zoogloeaceae</taxon>
        <taxon>Thauera</taxon>
    </lineage>
</organism>
<evidence type="ECO:0000313" key="2">
    <source>
        <dbReference type="Proteomes" id="UP000185739"/>
    </source>
</evidence>
<proteinExistence type="predicted"/>
<protein>
    <submittedName>
        <fullName evidence="1">Uncharacterized protein</fullName>
    </submittedName>
</protein>
<evidence type="ECO:0000313" key="1">
    <source>
        <dbReference type="EMBL" id="APR04843.1"/>
    </source>
</evidence>
<dbReference type="STRING" id="96773.Tchl_1996"/>
<dbReference type="RefSeq" id="WP_075148272.1">
    <property type="nucleotide sequence ID" value="NZ_CP018839.1"/>
</dbReference>
<sequence>MNRKTIATATAPTDSAPAWPLIMLSPNDDAAYNSEMAALLEERILGHLWSHGEASTLHGFSRAALQELANEVASFATGQNGFDLTGPSAGILDALEARTATAPAPSRPTPS</sequence>
<dbReference type="Proteomes" id="UP000185739">
    <property type="component" value="Chromosome"/>
</dbReference>
<dbReference type="KEGG" id="tcl:Tchl_1996"/>
<dbReference type="EMBL" id="CP018839">
    <property type="protein sequence ID" value="APR04843.1"/>
    <property type="molecule type" value="Genomic_DNA"/>
</dbReference>
<name>A0A1H5SGF8_9RHOO</name>